<protein>
    <submittedName>
        <fullName evidence="1">Uncharacterized protein</fullName>
    </submittedName>
</protein>
<evidence type="ECO:0000313" key="2">
    <source>
        <dbReference type="Proteomes" id="UP000243799"/>
    </source>
</evidence>
<dbReference type="OrthoDB" id="7032846at2"/>
<dbReference type="STRING" id="490629.SAMN05216266_12554"/>
<evidence type="ECO:0000313" key="1">
    <source>
        <dbReference type="EMBL" id="SFB60362.1"/>
    </source>
</evidence>
<dbReference type="EMBL" id="FOKG01000025">
    <property type="protein sequence ID" value="SFB60362.1"/>
    <property type="molecule type" value="Genomic_DNA"/>
</dbReference>
<dbReference type="Proteomes" id="UP000243799">
    <property type="component" value="Unassembled WGS sequence"/>
</dbReference>
<accession>A0A1I1CE58</accession>
<name>A0A1I1CE58_9PSEU</name>
<dbReference type="RefSeq" id="WP_091678119.1">
    <property type="nucleotide sequence ID" value="NZ_FOKG01000025.1"/>
</dbReference>
<organism evidence="1 2">
    <name type="scientific">Amycolatopsis marina</name>
    <dbReference type="NCBI Taxonomy" id="490629"/>
    <lineage>
        <taxon>Bacteria</taxon>
        <taxon>Bacillati</taxon>
        <taxon>Actinomycetota</taxon>
        <taxon>Actinomycetes</taxon>
        <taxon>Pseudonocardiales</taxon>
        <taxon>Pseudonocardiaceae</taxon>
        <taxon>Amycolatopsis</taxon>
    </lineage>
</organism>
<sequence length="168" mass="18677">MALPHWTPDNLLPPGRHPADLSDIYERFVWDAPHRNERENLFGALGGYLGVVMRMIPAGRAWISGGFTTRMDGVPRDIDVLLLPDDWGSLKRLDSVARAEIYGLLTLRGVIVEQPVMYLDQVQPVGGLLDGFLCRPGDEETWAETWSAVRGPHGTVEGLVKGFAEVTW</sequence>
<gene>
    <name evidence="1" type="ORF">SAMN05216266_12554</name>
</gene>
<reference evidence="2" key="1">
    <citation type="submission" date="2016-10" db="EMBL/GenBank/DDBJ databases">
        <authorList>
            <person name="Varghese N."/>
            <person name="Submissions S."/>
        </authorList>
    </citation>
    <scope>NUCLEOTIDE SEQUENCE [LARGE SCALE GENOMIC DNA]</scope>
    <source>
        <strain evidence="2">CGMCC 4.3568</strain>
    </source>
</reference>
<dbReference type="AlphaFoldDB" id="A0A1I1CE58"/>
<dbReference type="Pfam" id="PF22014">
    <property type="entry name" value="DUF6932"/>
    <property type="match status" value="1"/>
</dbReference>
<keyword evidence="2" id="KW-1185">Reference proteome</keyword>
<dbReference type="InterPro" id="IPR053860">
    <property type="entry name" value="DUF6932"/>
</dbReference>
<proteinExistence type="predicted"/>